<dbReference type="SUPFAM" id="SSF46906">
    <property type="entry name" value="Ribosomal protein L11, C-terminal domain"/>
    <property type="match status" value="1"/>
</dbReference>
<evidence type="ECO:0000313" key="13">
    <source>
        <dbReference type="EMBL" id="BAL58187.1"/>
    </source>
</evidence>
<evidence type="ECO:0000256" key="1">
    <source>
        <dbReference type="ARBA" id="ARBA00010537"/>
    </source>
</evidence>
<dbReference type="InterPro" id="IPR020785">
    <property type="entry name" value="Ribosomal_uL11_CS"/>
</dbReference>
<keyword evidence="4 7" id="KW-0694">RNA-binding</keyword>
<accession>H5SJ89</accession>
<dbReference type="CDD" id="cd00349">
    <property type="entry name" value="Ribosomal_L11"/>
    <property type="match status" value="1"/>
</dbReference>
<dbReference type="FunFam" id="3.30.1550.10:FF:000005">
    <property type="entry name" value="50S ribosomal protein L11"/>
    <property type="match status" value="1"/>
</dbReference>
<dbReference type="InterPro" id="IPR006519">
    <property type="entry name" value="Ribosomal_uL11_bac-typ"/>
</dbReference>
<dbReference type="InterPro" id="IPR020784">
    <property type="entry name" value="Ribosomal_uL11_N"/>
</dbReference>
<dbReference type="Pfam" id="PF03946">
    <property type="entry name" value="Ribosomal_L11_N"/>
    <property type="match status" value="1"/>
</dbReference>
<keyword evidence="6 7" id="KW-0687">Ribonucleoprotein</keyword>
<dbReference type="Gene3D" id="3.30.1550.10">
    <property type="entry name" value="Ribosomal protein L11/L12, N-terminal domain"/>
    <property type="match status" value="1"/>
</dbReference>
<dbReference type="GO" id="GO:0003735">
    <property type="term" value="F:structural constituent of ribosome"/>
    <property type="evidence" value="ECO:0007669"/>
    <property type="project" value="InterPro"/>
</dbReference>
<comment type="function">
    <text evidence="7 9">Forms part of the ribosomal stalk which helps the ribosome interact with GTP-bound translation factors.</text>
</comment>
<feature type="domain" description="Large ribosomal subunit protein uL11 C-terminal" evidence="10">
    <location>
        <begin position="74"/>
        <end position="142"/>
    </location>
</feature>
<dbReference type="HAMAP" id="MF_00736">
    <property type="entry name" value="Ribosomal_uL11"/>
    <property type="match status" value="1"/>
</dbReference>
<evidence type="ECO:0000313" key="12">
    <source>
        <dbReference type="EMBL" id="BAL56225.1"/>
    </source>
</evidence>
<evidence type="ECO:0000259" key="11">
    <source>
        <dbReference type="Pfam" id="PF03946"/>
    </source>
</evidence>
<comment type="subunit">
    <text evidence="7">Part of the ribosomal stalk of the 50S ribosomal subunit. Interacts with L10 and the large rRNA to form the base of the stalk. L10 forms an elongated spine to which L12 dimers bind in a sequential fashion forming a multimeric L10(L12)X complex.</text>
</comment>
<dbReference type="InterPro" id="IPR000911">
    <property type="entry name" value="Ribosomal_uL11"/>
</dbReference>
<dbReference type="PANTHER" id="PTHR11661:SF1">
    <property type="entry name" value="LARGE RIBOSOMAL SUBUNIT PROTEIN UL11M"/>
    <property type="match status" value="1"/>
</dbReference>
<dbReference type="InterPro" id="IPR020783">
    <property type="entry name" value="Ribosomal_uL11_C"/>
</dbReference>
<name>H5SJ89_9BACT</name>
<evidence type="ECO:0000256" key="9">
    <source>
        <dbReference type="RuleBase" id="RU003979"/>
    </source>
</evidence>
<dbReference type="FunFam" id="1.10.10.250:FF:000001">
    <property type="entry name" value="50S ribosomal protein L11"/>
    <property type="match status" value="1"/>
</dbReference>
<dbReference type="GO" id="GO:0022625">
    <property type="term" value="C:cytosolic large ribosomal subunit"/>
    <property type="evidence" value="ECO:0007669"/>
    <property type="project" value="TreeGrafter"/>
</dbReference>
<sequence length="145" mass="15591">MAAKKQVVAVVKLQLPAGQATPAPPVGPALAEHKINIAEFCKRFNDATKNEEKGLIIPAQITIYADRSFDFILKKPPASELLKRAAGVPKGSGQPNTVKVGKITTEQLRRIAEMKMPDMNVNSLEAAMKTLAGTARNMGIEIVES</sequence>
<evidence type="ECO:0000259" key="10">
    <source>
        <dbReference type="Pfam" id="PF00298"/>
    </source>
</evidence>
<dbReference type="PANTHER" id="PTHR11661">
    <property type="entry name" value="60S RIBOSOMAL PROTEIN L12"/>
    <property type="match status" value="1"/>
</dbReference>
<dbReference type="InterPro" id="IPR036796">
    <property type="entry name" value="Ribosomal_uL11_N_sf"/>
</dbReference>
<dbReference type="GO" id="GO:0070180">
    <property type="term" value="F:large ribosomal subunit rRNA binding"/>
    <property type="evidence" value="ECO:0007669"/>
    <property type="project" value="UniProtKB-UniRule"/>
</dbReference>
<organism evidence="12">
    <name type="scientific">uncultured Acetothermia bacterium</name>
    <dbReference type="NCBI Taxonomy" id="236499"/>
    <lineage>
        <taxon>Bacteria</taxon>
        <taxon>Candidatus Bipolaricaulota</taxon>
        <taxon>environmental samples</taxon>
    </lineage>
</organism>
<reference evidence="12" key="2">
    <citation type="journal article" date="2012" name="PLoS ONE">
        <title>A Deeply Branching Thermophilic Bacterium with an Ancient Acetyl-CoA Pathway Dominates a Subsurface Ecosystem.</title>
        <authorList>
            <person name="Takami H."/>
            <person name="Noguchi H."/>
            <person name="Takaki Y."/>
            <person name="Uchiyama I."/>
            <person name="Toyoda A."/>
            <person name="Nishi S."/>
            <person name="Chee G.-J."/>
            <person name="Arai W."/>
            <person name="Nunoura T."/>
            <person name="Itoh T."/>
            <person name="Hattori M."/>
            <person name="Takai K."/>
        </authorList>
    </citation>
    <scope>NUCLEOTIDE SEQUENCE</scope>
</reference>
<dbReference type="SMART" id="SM00649">
    <property type="entry name" value="RL11"/>
    <property type="match status" value="1"/>
</dbReference>
<dbReference type="EMBL" id="AP011795">
    <property type="protein sequence ID" value="BAL58187.1"/>
    <property type="molecule type" value="Genomic_DNA"/>
</dbReference>
<dbReference type="Pfam" id="PF00298">
    <property type="entry name" value="Ribosomal_L11"/>
    <property type="match status" value="1"/>
</dbReference>
<comment type="PTM">
    <text evidence="7 9">One or more lysine residues are methylated.</text>
</comment>
<dbReference type="Gene3D" id="1.10.10.250">
    <property type="entry name" value="Ribosomal protein L11, C-terminal domain"/>
    <property type="match status" value="1"/>
</dbReference>
<reference evidence="12" key="1">
    <citation type="journal article" date="2005" name="Environ. Microbiol.">
        <title>Genetic and functional properties of uncultivated thermophilic crenarchaeotes from a subsurface gold mine as revealed by analysis of genome fragments.</title>
        <authorList>
            <person name="Nunoura T."/>
            <person name="Hirayama H."/>
            <person name="Takami H."/>
            <person name="Oida H."/>
            <person name="Nishi S."/>
            <person name="Shimamura S."/>
            <person name="Suzuki Y."/>
            <person name="Inagaki F."/>
            <person name="Takai K."/>
            <person name="Nealson K.H."/>
            <person name="Horikoshi K."/>
        </authorList>
    </citation>
    <scope>NUCLEOTIDE SEQUENCE</scope>
</reference>
<comment type="similarity">
    <text evidence="1 7 8">Belongs to the universal ribosomal protein uL11 family.</text>
</comment>
<dbReference type="EMBL" id="AP011740">
    <property type="protein sequence ID" value="BAL56225.1"/>
    <property type="molecule type" value="Genomic_DNA"/>
</dbReference>
<proteinExistence type="inferred from homology"/>
<dbReference type="PROSITE" id="PS00359">
    <property type="entry name" value="RIBOSOMAL_L11"/>
    <property type="match status" value="1"/>
</dbReference>
<dbReference type="AlphaFoldDB" id="H5SJ89"/>
<keyword evidence="5 7" id="KW-0689">Ribosomal protein</keyword>
<keyword evidence="3 7" id="KW-0699">rRNA-binding</keyword>
<protein>
    <recommendedName>
        <fullName evidence="7">Large ribosomal subunit protein uL11</fullName>
    </recommendedName>
</protein>
<evidence type="ECO:0000256" key="4">
    <source>
        <dbReference type="ARBA" id="ARBA00022884"/>
    </source>
</evidence>
<dbReference type="InterPro" id="IPR036769">
    <property type="entry name" value="Ribosomal_uL11_C_sf"/>
</dbReference>
<gene>
    <name evidence="7" type="primary">rplK</name>
    <name evidence="12" type="ORF">HGMM_F35B12C39</name>
    <name evidence="13" type="ORF">HGMM_F54G04C28</name>
</gene>
<evidence type="ECO:0000256" key="5">
    <source>
        <dbReference type="ARBA" id="ARBA00022980"/>
    </source>
</evidence>
<evidence type="ECO:0000256" key="8">
    <source>
        <dbReference type="RuleBase" id="RU003978"/>
    </source>
</evidence>
<keyword evidence="2 7" id="KW-0488">Methylation</keyword>
<dbReference type="SUPFAM" id="SSF54747">
    <property type="entry name" value="Ribosomal L11/L12e N-terminal domain"/>
    <property type="match status" value="1"/>
</dbReference>
<evidence type="ECO:0000256" key="2">
    <source>
        <dbReference type="ARBA" id="ARBA00022481"/>
    </source>
</evidence>
<evidence type="ECO:0000256" key="3">
    <source>
        <dbReference type="ARBA" id="ARBA00022730"/>
    </source>
</evidence>
<evidence type="ECO:0000256" key="6">
    <source>
        <dbReference type="ARBA" id="ARBA00023274"/>
    </source>
</evidence>
<evidence type="ECO:0000256" key="7">
    <source>
        <dbReference type="HAMAP-Rule" id="MF_00736"/>
    </source>
</evidence>
<dbReference type="GO" id="GO:0006412">
    <property type="term" value="P:translation"/>
    <property type="evidence" value="ECO:0007669"/>
    <property type="project" value="UniProtKB-UniRule"/>
</dbReference>
<dbReference type="NCBIfam" id="TIGR01632">
    <property type="entry name" value="L11_bact"/>
    <property type="match status" value="1"/>
</dbReference>
<feature type="domain" description="Large ribosomal subunit protein uL11 N-terminal" evidence="11">
    <location>
        <begin position="11"/>
        <end position="69"/>
    </location>
</feature>